<gene>
    <name evidence="2" type="primary">icmT</name>
    <name evidence="2" type="ORF">QWZ14_01775</name>
</gene>
<evidence type="ECO:0000313" key="2">
    <source>
        <dbReference type="EMBL" id="MDN3563105.1"/>
    </source>
</evidence>
<keyword evidence="1" id="KW-0812">Transmembrane</keyword>
<feature type="transmembrane region" description="Helical" evidence="1">
    <location>
        <begin position="9"/>
        <end position="26"/>
    </location>
</feature>
<dbReference type="EMBL" id="JAUFPN010000015">
    <property type="protein sequence ID" value="MDN3563105.1"/>
    <property type="molecule type" value="Genomic_DNA"/>
</dbReference>
<organism evidence="2 3">
    <name type="scientific">Paeniroseomonas aquatica</name>
    <dbReference type="NCBI Taxonomy" id="373043"/>
    <lineage>
        <taxon>Bacteria</taxon>
        <taxon>Pseudomonadati</taxon>
        <taxon>Pseudomonadota</taxon>
        <taxon>Alphaproteobacteria</taxon>
        <taxon>Acetobacterales</taxon>
        <taxon>Acetobacteraceae</taxon>
        <taxon>Paeniroseomonas</taxon>
    </lineage>
</organism>
<dbReference type="Proteomes" id="UP001529369">
    <property type="component" value="Unassembled WGS sequence"/>
</dbReference>
<evidence type="ECO:0000256" key="1">
    <source>
        <dbReference type="SAM" id="Phobius"/>
    </source>
</evidence>
<dbReference type="NCBIfam" id="NF038220">
    <property type="entry name" value="IcmT_TraK"/>
    <property type="match status" value="1"/>
</dbReference>
<protein>
    <submittedName>
        <fullName evidence="2">IcmT/TraK family protein</fullName>
    </submittedName>
</protein>
<keyword evidence="3" id="KW-1185">Reference proteome</keyword>
<reference evidence="3" key="1">
    <citation type="journal article" date="2019" name="Int. J. Syst. Evol. Microbiol.">
        <title>The Global Catalogue of Microorganisms (GCM) 10K type strain sequencing project: providing services to taxonomists for standard genome sequencing and annotation.</title>
        <authorList>
            <consortium name="The Broad Institute Genomics Platform"/>
            <consortium name="The Broad Institute Genome Sequencing Center for Infectious Disease"/>
            <person name="Wu L."/>
            <person name="Ma J."/>
        </authorList>
    </citation>
    <scope>NUCLEOTIDE SEQUENCE [LARGE SCALE GENOMIC DNA]</scope>
    <source>
        <strain evidence="3">CECT 7131</strain>
    </source>
</reference>
<accession>A0ABT8A054</accession>
<keyword evidence="1" id="KW-0472">Membrane</keyword>
<dbReference type="InterPro" id="IPR047756">
    <property type="entry name" value="IcmT-like"/>
</dbReference>
<evidence type="ECO:0000313" key="3">
    <source>
        <dbReference type="Proteomes" id="UP001529369"/>
    </source>
</evidence>
<name>A0ABT8A054_9PROT</name>
<comment type="caution">
    <text evidence="2">The sequence shown here is derived from an EMBL/GenBank/DDBJ whole genome shotgun (WGS) entry which is preliminary data.</text>
</comment>
<feature type="transmembrane region" description="Helical" evidence="1">
    <location>
        <begin position="32"/>
        <end position="58"/>
    </location>
</feature>
<sequence length="82" mass="9535">MWRDTARRITIAGLEAWALLPLLLWAGHMRWWTLYVAIAGVAAFGLLQYLGLTLFGALRRIRSWFAGKRRPGIPHHKQRHFV</sequence>
<proteinExistence type="predicted"/>
<keyword evidence="1" id="KW-1133">Transmembrane helix</keyword>
<dbReference type="RefSeq" id="WP_290314838.1">
    <property type="nucleotide sequence ID" value="NZ_JAUFPN010000015.1"/>
</dbReference>